<dbReference type="Pfam" id="PF25508">
    <property type="entry name" value="TRPM2"/>
    <property type="match status" value="1"/>
</dbReference>
<evidence type="ECO:0000256" key="5">
    <source>
        <dbReference type="ARBA" id="ARBA00023065"/>
    </source>
</evidence>
<evidence type="ECO:0000256" key="9">
    <source>
        <dbReference type="SAM" id="Phobius"/>
    </source>
</evidence>
<dbReference type="GO" id="GO:0099604">
    <property type="term" value="F:ligand-gated calcium channel activity"/>
    <property type="evidence" value="ECO:0007669"/>
    <property type="project" value="TreeGrafter"/>
</dbReference>
<keyword evidence="13" id="KW-1185">Reference proteome</keyword>
<feature type="transmembrane region" description="Helical" evidence="9">
    <location>
        <begin position="773"/>
        <end position="792"/>
    </location>
</feature>
<feature type="transmembrane region" description="Helical" evidence="9">
    <location>
        <begin position="930"/>
        <end position="947"/>
    </location>
</feature>
<name>A0A6J8B7Z8_MYTCO</name>
<keyword evidence="7" id="KW-0407">Ion channel</keyword>
<dbReference type="EMBL" id="CACVKT020002709">
    <property type="protein sequence ID" value="CAC5379430.1"/>
    <property type="molecule type" value="Genomic_DNA"/>
</dbReference>
<sequence>MLTAPDRIAYKEIHDTVDQTDWGTVLKKEWHVSPPEAIIAITGISHQFNIKNKRNLKKDLIEAVISTGSWIVTCGTESGVVQFIEDAVDDHVAVTTYNIPIVGILSKRVLDEIQPLKRVLKVKTNVDGRRITIHTNSTKETLDPNHTQFIVLGDPGITLPGSCASNECRNAFQSFLSKVKDAVFKTDEYNDKPEIKNHDKSKKAKCETNEKLPVVLVLIEGGIEAIETALSVLKNNNHVVVIDGSGGAANFLSTCYQRDTSYNHEPATLSDSVEAFKELIYECFEDDSEDLINKAKYLEMQCVKKHKLIQIYSLHENTTKVADLIQNAIFNKHKEYYKPKDAEVGNQSGSKDKNLLKINAVKKQLKLVEKWKRCDIAEKEIFIARNRKQLKDLQTLDEQKMTKLPKKIKQVVDQVKDRYKCLSEDFSNSYQQFMEIVAQFKKKGNKGKYYLALMTSFNELVEQVDHMPLVKHVKYKHQLMEIRKEFAGLQTLRNKKMNELERLDELQRINKLTDDINLIMIKFMDKYDKIIIKLADSYAKFEKSVFQFEKVNKKPYFWALSQSFYQLLNHMPVDNSETIRKKFEKIETEFDNLQKRKNRKNNKILSAVNNFIIDLFEDTEFKLYDLKGGEIDVIYRDKPFHHLFVWAVLVNWREMAMIFWELETDHTCSALFASAVLNELADKALFSKHMHLSVSLKENARHFETLACNVMTELYSTNRESALKTLVTKVGRYNSTPLKIAVSQKLNKFMAHTACQAQLNSIWSGDVAVYTPLWRIGMVTFFPILLIQRIGFITMKRKYLTSKQISPRADQNPKDNSDNKTGLFLRIFNILYSVYRFYCAPVTKFFVYMILQTNKGSLLKNLKYWAKDVWNIFDIVMYLMFLLSVVLRCLLISDQFYFARAAYAVTLSMFILRSMHFFFIERFIGPKVVMIGRMFGDLGFFIALMHLSSPWELLKDLVYLPYWQLYGELNIDRIEGKEPSECTNNPQLYTNGTMERCAVTNQYNALMLAVYLVLTNILLVNILIAMFSQTFQTVQDNSEIIWKFHKYALVSEYYERPMFPIPIVIHLWRIVVFCYDKLRTTKKFGGAFVYDVKPEEIERLHIVEKIAYETFQNGPSFARNRYDARNMMTDERDINKEIDSTPTQHDIKDLREEMHRMSESLIQEIRRLDYRQPVLVLDYPRR</sequence>
<evidence type="ECO:0000256" key="4">
    <source>
        <dbReference type="ARBA" id="ARBA00022989"/>
    </source>
</evidence>
<dbReference type="OrthoDB" id="6186151at2759"/>
<dbReference type="PANTHER" id="PTHR13800:SF12">
    <property type="entry name" value="TRANSIENT RECEPTOR POTENTIAL CATION CHANNEL SUBFAMILY M MEMBER-LIKE 2"/>
    <property type="match status" value="1"/>
</dbReference>
<organism evidence="12 13">
    <name type="scientific">Mytilus coruscus</name>
    <name type="common">Sea mussel</name>
    <dbReference type="NCBI Taxonomy" id="42192"/>
    <lineage>
        <taxon>Eukaryota</taxon>
        <taxon>Metazoa</taxon>
        <taxon>Spiralia</taxon>
        <taxon>Lophotrochozoa</taxon>
        <taxon>Mollusca</taxon>
        <taxon>Bivalvia</taxon>
        <taxon>Autobranchia</taxon>
        <taxon>Pteriomorphia</taxon>
        <taxon>Mytilida</taxon>
        <taxon>Mytiloidea</taxon>
        <taxon>Mytilidae</taxon>
        <taxon>Mytilinae</taxon>
        <taxon>Mytilus</taxon>
    </lineage>
</organism>
<keyword evidence="6 9" id="KW-0472">Membrane</keyword>
<feature type="domain" description="TRPM-like" evidence="11">
    <location>
        <begin position="636"/>
        <end position="752"/>
    </location>
</feature>
<evidence type="ECO:0000256" key="7">
    <source>
        <dbReference type="ARBA" id="ARBA00023303"/>
    </source>
</evidence>
<evidence type="ECO:0000313" key="12">
    <source>
        <dbReference type="EMBL" id="CAC5379430.1"/>
    </source>
</evidence>
<feature type="transmembrane region" description="Helical" evidence="9">
    <location>
        <begin position="871"/>
        <end position="891"/>
    </location>
</feature>
<feature type="transmembrane region" description="Helical" evidence="9">
    <location>
        <begin position="830"/>
        <end position="851"/>
    </location>
</feature>
<protein>
    <submittedName>
        <fullName evidence="12">TRPM1</fullName>
    </submittedName>
</protein>
<accession>A0A6J8B7Z8</accession>
<evidence type="ECO:0000256" key="6">
    <source>
        <dbReference type="ARBA" id="ARBA00023136"/>
    </source>
</evidence>
<dbReference type="AlphaFoldDB" id="A0A6J8B7Z8"/>
<evidence type="ECO:0000256" key="8">
    <source>
        <dbReference type="SAM" id="Coils"/>
    </source>
</evidence>
<dbReference type="GO" id="GO:0005886">
    <property type="term" value="C:plasma membrane"/>
    <property type="evidence" value="ECO:0007669"/>
    <property type="project" value="TreeGrafter"/>
</dbReference>
<evidence type="ECO:0000259" key="10">
    <source>
        <dbReference type="Pfam" id="PF18139"/>
    </source>
</evidence>
<dbReference type="Proteomes" id="UP000507470">
    <property type="component" value="Unassembled WGS sequence"/>
</dbReference>
<dbReference type="InterPro" id="IPR050927">
    <property type="entry name" value="TRPM"/>
</dbReference>
<reference evidence="12 13" key="1">
    <citation type="submission" date="2020-06" db="EMBL/GenBank/DDBJ databases">
        <authorList>
            <person name="Li R."/>
            <person name="Bekaert M."/>
        </authorList>
    </citation>
    <scope>NUCLEOTIDE SEQUENCE [LARGE SCALE GENOMIC DNA]</scope>
    <source>
        <strain evidence="13">wild</strain>
    </source>
</reference>
<feature type="domain" description="TRPM SLOG" evidence="10">
    <location>
        <begin position="24"/>
        <end position="294"/>
    </location>
</feature>
<feature type="transmembrane region" description="Helical" evidence="9">
    <location>
        <begin position="1005"/>
        <end position="1027"/>
    </location>
</feature>
<keyword evidence="2" id="KW-0813">Transport</keyword>
<dbReference type="PANTHER" id="PTHR13800">
    <property type="entry name" value="TRANSIENT RECEPTOR POTENTIAL CATION CHANNEL, SUBFAMILY M, MEMBER 6"/>
    <property type="match status" value="1"/>
</dbReference>
<feature type="coiled-coil region" evidence="8">
    <location>
        <begin position="576"/>
        <end position="603"/>
    </location>
</feature>
<evidence type="ECO:0000313" key="13">
    <source>
        <dbReference type="Proteomes" id="UP000507470"/>
    </source>
</evidence>
<dbReference type="Pfam" id="PF18139">
    <property type="entry name" value="LSDAT_euk"/>
    <property type="match status" value="1"/>
</dbReference>
<proteinExistence type="predicted"/>
<gene>
    <name evidence="12" type="ORF">MCOR_15499</name>
</gene>
<keyword evidence="4 9" id="KW-1133">Transmembrane helix</keyword>
<evidence type="ECO:0000259" key="11">
    <source>
        <dbReference type="Pfam" id="PF25508"/>
    </source>
</evidence>
<evidence type="ECO:0000256" key="1">
    <source>
        <dbReference type="ARBA" id="ARBA00004141"/>
    </source>
</evidence>
<evidence type="ECO:0000256" key="3">
    <source>
        <dbReference type="ARBA" id="ARBA00022692"/>
    </source>
</evidence>
<keyword evidence="5" id="KW-0406">Ion transport</keyword>
<keyword evidence="8" id="KW-0175">Coiled coil</keyword>
<evidence type="ECO:0000256" key="2">
    <source>
        <dbReference type="ARBA" id="ARBA00022448"/>
    </source>
</evidence>
<comment type="subcellular location">
    <subcellularLocation>
        <location evidence="1">Membrane</location>
        <topology evidence="1">Multi-pass membrane protein</topology>
    </subcellularLocation>
</comment>
<keyword evidence="3 9" id="KW-0812">Transmembrane</keyword>
<feature type="transmembrane region" description="Helical" evidence="9">
    <location>
        <begin position="903"/>
        <end position="924"/>
    </location>
</feature>
<dbReference type="InterPro" id="IPR041491">
    <property type="entry name" value="TRPM_SLOG"/>
</dbReference>
<feature type="transmembrane region" description="Helical" evidence="9">
    <location>
        <begin position="1057"/>
        <end position="1075"/>
    </location>
</feature>
<dbReference type="InterPro" id="IPR057366">
    <property type="entry name" value="TRPM-like"/>
</dbReference>